<keyword evidence="2" id="KW-0732">Signal</keyword>
<accession>A0ABY5MHI9</accession>
<protein>
    <recommendedName>
        <fullName evidence="5">DUF459 domain-containing protein</fullName>
    </recommendedName>
</protein>
<dbReference type="Proteomes" id="UP001342418">
    <property type="component" value="Chromosome"/>
</dbReference>
<feature type="signal peptide" evidence="2">
    <location>
        <begin position="1"/>
        <end position="26"/>
    </location>
</feature>
<evidence type="ECO:0000313" key="3">
    <source>
        <dbReference type="EMBL" id="UUP16877.1"/>
    </source>
</evidence>
<name>A0ABY5MHI9_9HYPH</name>
<dbReference type="EMBL" id="CP030941">
    <property type="protein sequence ID" value="UUP16877.1"/>
    <property type="molecule type" value="Genomic_DNA"/>
</dbReference>
<dbReference type="CDD" id="cd01829">
    <property type="entry name" value="SGNH_hydrolase_peri2"/>
    <property type="match status" value="1"/>
</dbReference>
<gene>
    <name evidence="3" type="ORF">NTH_01325</name>
</gene>
<feature type="chain" id="PRO_5045228739" description="DUF459 domain-containing protein" evidence="2">
    <location>
        <begin position="27"/>
        <end position="411"/>
    </location>
</feature>
<keyword evidence="4" id="KW-1185">Reference proteome</keyword>
<dbReference type="RefSeq" id="WP_338529272.1">
    <property type="nucleotide sequence ID" value="NZ_CP030941.1"/>
</dbReference>
<dbReference type="InterPro" id="IPR036514">
    <property type="entry name" value="SGNH_hydro_sf"/>
</dbReference>
<evidence type="ECO:0000256" key="1">
    <source>
        <dbReference type="SAM" id="MobiDB-lite"/>
    </source>
</evidence>
<sequence length="411" mass="43889">MLIGTRTRTILAKAALVAAACGFALAVVPPIAGTAEAQELIRRRGLLDMLFGGPPERQPPPAQAAPSRQRQSAPPPSTRRQSSRPSQGAARPAPPPEPEVEKLENARVVLVVGDFLASGLAEGLQAAYQESPGVVIVDRTNGSSGFVRDDYYDWNAEITGIVEEVDPAVVVVMIGSNDRQQLVIGGQRERPQTEPWTKEYERRVNAFATALKNEDVPFIWTGMPPFKSPSMSSDMLAFNDHYKKAAENAGGTFVDIWEGFVDESGAFVFTGPDINGQSVRLRGSDGINFTRPAKRKAAFYVEKPLNKLLGDAVAPDIEQFDIQNLPMPGLLTIEPEMIDRTGPISLAGPELDGNTELLGASHQPVSETEKRSPPLEAGSVPGRADSFSADPAPAGAETEDAAAGSTTSILP</sequence>
<evidence type="ECO:0000256" key="2">
    <source>
        <dbReference type="SAM" id="SignalP"/>
    </source>
</evidence>
<dbReference type="InterPro" id="IPR007407">
    <property type="entry name" value="DUF459"/>
</dbReference>
<dbReference type="Gene3D" id="3.40.50.1110">
    <property type="entry name" value="SGNH hydrolase"/>
    <property type="match status" value="1"/>
</dbReference>
<dbReference type="Pfam" id="PF04311">
    <property type="entry name" value="DUF459"/>
    <property type="match status" value="1"/>
</dbReference>
<feature type="compositionally biased region" description="Low complexity" evidence="1">
    <location>
        <begin position="389"/>
        <end position="411"/>
    </location>
</feature>
<reference evidence="3 4" key="1">
    <citation type="submission" date="2018-07" db="EMBL/GenBank/DDBJ databases">
        <title>Genome sequence of Nitratireductor thuwali#1536.</title>
        <authorList>
            <person name="Michoud G."/>
            <person name="Merlino G."/>
            <person name="Sefrji F.O."/>
            <person name="Daffonchio D."/>
        </authorList>
    </citation>
    <scope>NUCLEOTIDE SEQUENCE [LARGE SCALE GENOMIC DNA]</scope>
    <source>
        <strain evidence="4">Nit1536</strain>
    </source>
</reference>
<proteinExistence type="predicted"/>
<organism evidence="3 4">
    <name type="scientific">Nitratireductor thuwali</name>
    <dbReference type="NCBI Taxonomy" id="2267699"/>
    <lineage>
        <taxon>Bacteria</taxon>
        <taxon>Pseudomonadati</taxon>
        <taxon>Pseudomonadota</taxon>
        <taxon>Alphaproteobacteria</taxon>
        <taxon>Hyphomicrobiales</taxon>
        <taxon>Phyllobacteriaceae</taxon>
        <taxon>Nitratireductor</taxon>
    </lineage>
</organism>
<dbReference type="SUPFAM" id="SSF52266">
    <property type="entry name" value="SGNH hydrolase"/>
    <property type="match status" value="1"/>
</dbReference>
<evidence type="ECO:0000313" key="4">
    <source>
        <dbReference type="Proteomes" id="UP001342418"/>
    </source>
</evidence>
<evidence type="ECO:0008006" key="5">
    <source>
        <dbReference type="Google" id="ProtNLM"/>
    </source>
</evidence>
<feature type="region of interest" description="Disordered" evidence="1">
    <location>
        <begin position="49"/>
        <end position="101"/>
    </location>
</feature>
<feature type="compositionally biased region" description="Low complexity" evidence="1">
    <location>
        <begin position="64"/>
        <end position="91"/>
    </location>
</feature>
<feature type="region of interest" description="Disordered" evidence="1">
    <location>
        <begin position="345"/>
        <end position="411"/>
    </location>
</feature>